<accession>A0A0A8UVS2</accession>
<dbReference type="Proteomes" id="UP000032803">
    <property type="component" value="Chromosome I"/>
</dbReference>
<name>A0A0A8UVS2_LEGHA</name>
<evidence type="ECO:0000313" key="1">
    <source>
        <dbReference type="EMBL" id="CEK10879.1"/>
    </source>
</evidence>
<evidence type="ECO:0000313" key="2">
    <source>
        <dbReference type="Proteomes" id="UP000032803"/>
    </source>
</evidence>
<protein>
    <submittedName>
        <fullName evidence="1">Uncharacterized protein</fullName>
    </submittedName>
</protein>
<dbReference type="HOGENOM" id="CLU_3169693_0_0_6"/>
<gene>
    <name evidence="1" type="ORF">LHA_1847</name>
</gene>
<keyword evidence="2" id="KW-1185">Reference proteome</keyword>
<reference evidence="2" key="1">
    <citation type="submission" date="2014-09" db="EMBL/GenBank/DDBJ databases">
        <authorList>
            <person name="Gomez-Valero L."/>
        </authorList>
    </citation>
    <scope>NUCLEOTIDE SEQUENCE [LARGE SCALE GENOMIC DNA]</scope>
    <source>
        <strain evidence="2">ATCC35250</strain>
    </source>
</reference>
<dbReference type="KEGG" id="lha:LHA_1847"/>
<dbReference type="AlphaFoldDB" id="A0A0A8UVS2"/>
<dbReference type="EMBL" id="LN681225">
    <property type="protein sequence ID" value="CEK10879.1"/>
    <property type="molecule type" value="Genomic_DNA"/>
</dbReference>
<organism evidence="1 2">
    <name type="scientific">Legionella hackeliae</name>
    <dbReference type="NCBI Taxonomy" id="449"/>
    <lineage>
        <taxon>Bacteria</taxon>
        <taxon>Pseudomonadati</taxon>
        <taxon>Pseudomonadota</taxon>
        <taxon>Gammaproteobacteria</taxon>
        <taxon>Legionellales</taxon>
        <taxon>Legionellaceae</taxon>
        <taxon>Legionella</taxon>
    </lineage>
</organism>
<proteinExistence type="predicted"/>
<sequence length="47" mass="5056">MKNNTFAIPAAAEATPPNPKAAAMSAIIKKVNAHPNMLPPYAIHKRF</sequence>